<accession>A0ACC3AHI2</accession>
<organism evidence="1 2">
    <name type="scientific">Neophaeococcomyces mojaviensis</name>
    <dbReference type="NCBI Taxonomy" id="3383035"/>
    <lineage>
        <taxon>Eukaryota</taxon>
        <taxon>Fungi</taxon>
        <taxon>Dikarya</taxon>
        <taxon>Ascomycota</taxon>
        <taxon>Pezizomycotina</taxon>
        <taxon>Eurotiomycetes</taxon>
        <taxon>Chaetothyriomycetidae</taxon>
        <taxon>Chaetothyriales</taxon>
        <taxon>Chaetothyriales incertae sedis</taxon>
        <taxon>Neophaeococcomyces</taxon>
    </lineage>
</organism>
<evidence type="ECO:0000313" key="2">
    <source>
        <dbReference type="Proteomes" id="UP001172386"/>
    </source>
</evidence>
<evidence type="ECO:0000313" key="1">
    <source>
        <dbReference type="EMBL" id="KAJ9662622.1"/>
    </source>
</evidence>
<gene>
    <name evidence="1" type="ORF">H2198_001294</name>
</gene>
<dbReference type="Proteomes" id="UP001172386">
    <property type="component" value="Unassembled WGS sequence"/>
</dbReference>
<reference evidence="1" key="1">
    <citation type="submission" date="2022-10" db="EMBL/GenBank/DDBJ databases">
        <title>Culturing micro-colonial fungi from biological soil crusts in the Mojave desert and describing Neophaeococcomyces mojavensis, and introducing the new genera and species Taxawa tesnikishii.</title>
        <authorList>
            <person name="Kurbessoian T."/>
            <person name="Stajich J.E."/>
        </authorList>
    </citation>
    <scope>NUCLEOTIDE SEQUENCE</scope>
    <source>
        <strain evidence="1">JES_112</strain>
    </source>
</reference>
<keyword evidence="2" id="KW-1185">Reference proteome</keyword>
<name>A0ACC3AHI2_9EURO</name>
<protein>
    <submittedName>
        <fullName evidence="1">Uncharacterized protein</fullName>
    </submittedName>
</protein>
<proteinExistence type="predicted"/>
<sequence>MAEAKGHCDPRFSELQTLLKRNVESGDELGASICVNLDGKDIVDIWAGYTEPSRTTLWDKNTIVNVWSTTKTVTSLAAFMLVERGLLDLEENVAKYWPEFAANGKENVKVKHILSHTSGLSGWEEKAPLWTPGTRSGYHAMTMGHLVSGVVKRITGKSLKDFVAEEIAGPLKADFQFGAKEEDWGRIATLVPPPPPPKRNVSRDSVLYKTFTNPVTVAKIVYTPSWRKADLGAANGHANARSVARMLSPISLGGKVEGLEKPLLSPKTIDLIFNEQFFGQDLVIGEEGPLKWGTGFGLAGPGTIHSWMPAGRVCFWSGWGGSCVIMDVDRRLTIAYTMNKMDLGTLGGPRTHSYVKAVYRALGVPLSDETPVAKI</sequence>
<comment type="caution">
    <text evidence="1">The sequence shown here is derived from an EMBL/GenBank/DDBJ whole genome shotgun (WGS) entry which is preliminary data.</text>
</comment>
<dbReference type="EMBL" id="JAPDRQ010000014">
    <property type="protein sequence ID" value="KAJ9662622.1"/>
    <property type="molecule type" value="Genomic_DNA"/>
</dbReference>